<keyword evidence="6" id="KW-1133">Transmembrane helix</keyword>
<dbReference type="PROSITE" id="PS50192">
    <property type="entry name" value="T_SNARE"/>
    <property type="match status" value="1"/>
</dbReference>
<dbReference type="SUPFAM" id="SSF103190">
    <property type="entry name" value="Sensory domain-like"/>
    <property type="match status" value="1"/>
</dbReference>
<dbReference type="PANTHER" id="PTHR32089">
    <property type="entry name" value="METHYL-ACCEPTING CHEMOTAXIS PROTEIN MCPB"/>
    <property type="match status" value="1"/>
</dbReference>
<protein>
    <submittedName>
        <fullName evidence="10">Chemotaxis protein</fullName>
    </submittedName>
</protein>
<dbReference type="Pfam" id="PF00015">
    <property type="entry name" value="MCPsignal"/>
    <property type="match status" value="1"/>
</dbReference>
<keyword evidence="2" id="KW-1003">Cell membrane</keyword>
<dbReference type="CDD" id="cd12912">
    <property type="entry name" value="PDC2_MCP_like"/>
    <property type="match status" value="1"/>
</dbReference>
<dbReference type="InterPro" id="IPR029151">
    <property type="entry name" value="Sensor-like_sf"/>
</dbReference>
<dbReference type="EMBL" id="AP024488">
    <property type="protein sequence ID" value="BCS95486.1"/>
    <property type="molecule type" value="Genomic_DNA"/>
</dbReference>
<keyword evidence="6" id="KW-0812">Transmembrane</keyword>
<dbReference type="Gene3D" id="3.30.450.20">
    <property type="entry name" value="PAS domain"/>
    <property type="match status" value="1"/>
</dbReference>
<evidence type="ECO:0000256" key="1">
    <source>
        <dbReference type="ARBA" id="ARBA00004429"/>
    </source>
</evidence>
<keyword evidence="11" id="KW-1185">Reference proteome</keyword>
<dbReference type="Gene3D" id="1.10.287.950">
    <property type="entry name" value="Methyl-accepting chemotaxis protein"/>
    <property type="match status" value="1"/>
</dbReference>
<evidence type="ECO:0000256" key="5">
    <source>
        <dbReference type="PROSITE-ProRule" id="PRU00284"/>
    </source>
</evidence>
<keyword evidence="3 5" id="KW-0807">Transducer</keyword>
<dbReference type="PANTHER" id="PTHR32089:SF112">
    <property type="entry name" value="LYSOZYME-LIKE PROTEIN-RELATED"/>
    <property type="match status" value="1"/>
</dbReference>
<evidence type="ECO:0000313" key="10">
    <source>
        <dbReference type="EMBL" id="BCS95486.1"/>
    </source>
</evidence>
<comment type="subcellular location">
    <subcellularLocation>
        <location evidence="1">Cell inner membrane</location>
        <topology evidence="1">Multi-pass membrane protein</topology>
    </subcellularLocation>
</comment>
<dbReference type="PROSITE" id="PS50885">
    <property type="entry name" value="HAMP"/>
    <property type="match status" value="1"/>
</dbReference>
<dbReference type="PROSITE" id="PS50111">
    <property type="entry name" value="CHEMOTAXIS_TRANSDUC_2"/>
    <property type="match status" value="1"/>
</dbReference>
<dbReference type="CDD" id="cd12913">
    <property type="entry name" value="PDC1_MCP_like"/>
    <property type="match status" value="1"/>
</dbReference>
<feature type="domain" description="T-SNARE coiled-coil homology" evidence="8">
    <location>
        <begin position="566"/>
        <end position="628"/>
    </location>
</feature>
<keyword evidence="6" id="KW-0472">Membrane</keyword>
<evidence type="ECO:0000256" key="4">
    <source>
        <dbReference type="ARBA" id="ARBA00029447"/>
    </source>
</evidence>
<feature type="transmembrane region" description="Helical" evidence="6">
    <location>
        <begin position="16"/>
        <end position="37"/>
    </location>
</feature>
<evidence type="ECO:0000259" key="9">
    <source>
        <dbReference type="PROSITE" id="PS50885"/>
    </source>
</evidence>
<proteinExistence type="inferred from homology"/>
<gene>
    <name evidence="10" type="ORF">DSLASN_11180</name>
</gene>
<feature type="transmembrane region" description="Helical" evidence="6">
    <location>
        <begin position="310"/>
        <end position="332"/>
    </location>
</feature>
<dbReference type="Pfam" id="PF00672">
    <property type="entry name" value="HAMP"/>
    <property type="match status" value="1"/>
</dbReference>
<evidence type="ECO:0000256" key="2">
    <source>
        <dbReference type="ARBA" id="ARBA00022519"/>
    </source>
</evidence>
<dbReference type="InterPro" id="IPR003660">
    <property type="entry name" value="HAMP_dom"/>
</dbReference>
<evidence type="ECO:0000259" key="8">
    <source>
        <dbReference type="PROSITE" id="PS50192"/>
    </source>
</evidence>
<keyword evidence="2" id="KW-0997">Cell inner membrane</keyword>
<name>A0ABM7PE35_9BACT</name>
<dbReference type="Gene3D" id="6.10.340.10">
    <property type="match status" value="1"/>
</dbReference>
<sequence>MRGTILVKNWKLRTKMLASICSVVLITYVVTIAIVTFKATQMAEKEAMEKSLEIAHRYSGLLKSKLETAMDASRILAHTFEGIKESSLVPRPEMLDAMARKILEQNKEFSGLWIMVDPGTIYKGIYSPWFYRDGGAIVSDPTTSEEEYLKSTGNVYYAEAKASQKETILTPYVDPTIKVLMTTTSVPIVSGGTCIGVVGIDLVLDELSAMVSDIKPFGTGSVSMIANSGTYVAHADKGKVAQDIGTSEAWTKAKKAIKSGHVYTMEEQSEALGTEIHRIFVPFTIGHTTTPWSVAVDIPMDRVLEGANSLMRTCILIGILAVLTAVIAIVLFSGSMVKPIVAAVNGLKDIAEGEGDLTMRLNKTTNDEVGELAHWFNTFMDRLQVMIKEIAGNSVTLMASGSTILNLSDSITASTDATLESSATVKAATEELNSRMESVAAAMEQAATNVSIVASSSEEMNATTTEIAENSERARGITEAAVESAREAAKVMSHLGETARTINTVTETITDISEQTNLLALNATIEAARAGEAGKGFAVVAGEIKELARQTAEATREIQGSIEAVQSAAQSGIEGIEGITKVIGDVNAMVTTMATAVEEQSIGTREIANNTSQVSMGITEVNENVAQVALATTKIAHEVGEVNRSVEHIAAAGIESNTNAKEMSQISSMLNSLAGEFKVD</sequence>
<dbReference type="InterPro" id="IPR000727">
    <property type="entry name" value="T_SNARE_dom"/>
</dbReference>
<dbReference type="InterPro" id="IPR004089">
    <property type="entry name" value="MCPsignal_dom"/>
</dbReference>
<evidence type="ECO:0000256" key="3">
    <source>
        <dbReference type="ARBA" id="ARBA00023224"/>
    </source>
</evidence>
<reference evidence="10 11" key="1">
    <citation type="submission" date="2021-02" db="EMBL/GenBank/DDBJ databases">
        <title>Complete genome of Desulfoluna sp. strain ASN36.</title>
        <authorList>
            <person name="Takahashi A."/>
            <person name="Kojima H."/>
            <person name="Fukui M."/>
        </authorList>
    </citation>
    <scope>NUCLEOTIDE SEQUENCE [LARGE SCALE GENOMIC DNA]</scope>
    <source>
        <strain evidence="10 11">ASN36</strain>
    </source>
</reference>
<evidence type="ECO:0000259" key="7">
    <source>
        <dbReference type="PROSITE" id="PS50111"/>
    </source>
</evidence>
<dbReference type="Pfam" id="PF22673">
    <property type="entry name" value="MCP-like_PDC_1"/>
    <property type="match status" value="1"/>
</dbReference>
<organism evidence="10 11">
    <name type="scientific">Desulfoluna limicola</name>
    <dbReference type="NCBI Taxonomy" id="2810562"/>
    <lineage>
        <taxon>Bacteria</taxon>
        <taxon>Pseudomonadati</taxon>
        <taxon>Thermodesulfobacteriota</taxon>
        <taxon>Desulfobacteria</taxon>
        <taxon>Desulfobacterales</taxon>
        <taxon>Desulfolunaceae</taxon>
        <taxon>Desulfoluna</taxon>
    </lineage>
</organism>
<dbReference type="SMART" id="SM00304">
    <property type="entry name" value="HAMP"/>
    <property type="match status" value="1"/>
</dbReference>
<dbReference type="Proteomes" id="UP001320148">
    <property type="component" value="Chromosome"/>
</dbReference>
<evidence type="ECO:0000313" key="11">
    <source>
        <dbReference type="Proteomes" id="UP001320148"/>
    </source>
</evidence>
<comment type="similarity">
    <text evidence="4">Belongs to the methyl-accepting chemotaxis (MCP) protein family.</text>
</comment>
<dbReference type="SUPFAM" id="SSF58104">
    <property type="entry name" value="Methyl-accepting chemotaxis protein (MCP) signaling domain"/>
    <property type="match status" value="1"/>
</dbReference>
<dbReference type="SMART" id="SM00283">
    <property type="entry name" value="MA"/>
    <property type="match status" value="1"/>
</dbReference>
<dbReference type="CDD" id="cd06225">
    <property type="entry name" value="HAMP"/>
    <property type="match status" value="1"/>
</dbReference>
<accession>A0ABM7PE35</accession>
<evidence type="ECO:0000256" key="6">
    <source>
        <dbReference type="SAM" id="Phobius"/>
    </source>
</evidence>
<feature type="domain" description="HAMP" evidence="9">
    <location>
        <begin position="334"/>
        <end position="388"/>
    </location>
</feature>
<feature type="domain" description="Methyl-accepting transducer" evidence="7">
    <location>
        <begin position="407"/>
        <end position="650"/>
    </location>
</feature>